<dbReference type="InterPro" id="IPR036388">
    <property type="entry name" value="WH-like_DNA-bd_sf"/>
</dbReference>
<dbReference type="InterPro" id="IPR004026">
    <property type="entry name" value="Ada_DNA_repair_Zn-bd"/>
</dbReference>
<dbReference type="Pfam" id="PF01035">
    <property type="entry name" value="DNA_binding_1"/>
    <property type="match status" value="1"/>
</dbReference>
<dbReference type="RefSeq" id="WP_184112090.1">
    <property type="nucleotide sequence ID" value="NZ_BNAJ01000005.1"/>
</dbReference>
<dbReference type="CDD" id="cd06445">
    <property type="entry name" value="ATase"/>
    <property type="match status" value="1"/>
</dbReference>
<dbReference type="InterPro" id="IPR008332">
    <property type="entry name" value="MethylG_MeTrfase_N"/>
</dbReference>
<name>A0A7W8KFI7_9DEIO</name>
<keyword evidence="8" id="KW-0010">Activator</keyword>
<dbReference type="Gene3D" id="1.10.10.10">
    <property type="entry name" value="Winged helix-like DNA-binding domain superfamily/Winged helix DNA-binding domain"/>
    <property type="match status" value="1"/>
</dbReference>
<evidence type="ECO:0000313" key="15">
    <source>
        <dbReference type="EMBL" id="GHF46785.1"/>
    </source>
</evidence>
<feature type="domain" description="HTH araC/xylS-type" evidence="14">
    <location>
        <begin position="80"/>
        <end position="180"/>
    </location>
</feature>
<dbReference type="PROSITE" id="PS00374">
    <property type="entry name" value="MGMT"/>
    <property type="match status" value="1"/>
</dbReference>
<feature type="binding site" evidence="13">
    <location>
        <position position="71"/>
    </location>
    <ligand>
        <name>Zn(2+)</name>
        <dbReference type="ChEBI" id="CHEBI:29105"/>
    </ligand>
</feature>
<dbReference type="Proteomes" id="UP000539473">
    <property type="component" value="Unassembled WGS sequence"/>
</dbReference>
<dbReference type="InterPro" id="IPR036631">
    <property type="entry name" value="MGMT_N_sf"/>
</dbReference>
<evidence type="ECO:0000313" key="17">
    <source>
        <dbReference type="Proteomes" id="UP000539473"/>
    </source>
</evidence>
<dbReference type="InterPro" id="IPR035451">
    <property type="entry name" value="Ada-like_dom_sf"/>
</dbReference>
<evidence type="ECO:0000256" key="6">
    <source>
        <dbReference type="ARBA" id="ARBA00022763"/>
    </source>
</evidence>
<feature type="binding site" evidence="13">
    <location>
        <position position="37"/>
    </location>
    <ligand>
        <name>Zn(2+)</name>
        <dbReference type="ChEBI" id="CHEBI:29105"/>
    </ligand>
</feature>
<dbReference type="EMBL" id="JACHFK010000005">
    <property type="protein sequence ID" value="MBB5376980.1"/>
    <property type="molecule type" value="Genomic_DNA"/>
</dbReference>
<dbReference type="Gene3D" id="3.40.10.10">
    <property type="entry name" value="DNA Methylphosphotriester Repair Domain"/>
    <property type="match status" value="1"/>
</dbReference>
<dbReference type="PROSITE" id="PS01124">
    <property type="entry name" value="HTH_ARAC_FAMILY_2"/>
    <property type="match status" value="1"/>
</dbReference>
<dbReference type="SMART" id="SM00342">
    <property type="entry name" value="HTH_ARAC"/>
    <property type="match status" value="1"/>
</dbReference>
<dbReference type="Gene3D" id="3.30.160.70">
    <property type="entry name" value="Methylated DNA-protein cysteine methyltransferase domain"/>
    <property type="match status" value="1"/>
</dbReference>
<dbReference type="SUPFAM" id="SSF46767">
    <property type="entry name" value="Methylated DNA-protein cysteine methyltransferase, C-terminal domain"/>
    <property type="match status" value="1"/>
</dbReference>
<comment type="cofactor">
    <cofactor evidence="13">
        <name>Zn(2+)</name>
        <dbReference type="ChEBI" id="CHEBI:29105"/>
    </cofactor>
    <text evidence="13">Binds 1 zinc ion per subunit.</text>
</comment>
<dbReference type="InterPro" id="IPR009057">
    <property type="entry name" value="Homeodomain-like_sf"/>
</dbReference>
<feature type="binding site" evidence="13">
    <location>
        <position position="41"/>
    </location>
    <ligand>
        <name>Zn(2+)</name>
        <dbReference type="ChEBI" id="CHEBI:29105"/>
    </ligand>
</feature>
<dbReference type="GO" id="GO:0003700">
    <property type="term" value="F:DNA-binding transcription factor activity"/>
    <property type="evidence" value="ECO:0007669"/>
    <property type="project" value="InterPro"/>
</dbReference>
<dbReference type="PANTHER" id="PTHR10815:SF14">
    <property type="entry name" value="BIFUNCTIONAL TRANSCRIPTIONAL ACTIVATOR_DNA REPAIR ENZYME ADA"/>
    <property type="match status" value="1"/>
</dbReference>
<dbReference type="GO" id="GO:0003908">
    <property type="term" value="F:methylated-DNA-[protein]-cysteine S-methyltransferase activity"/>
    <property type="evidence" value="ECO:0007669"/>
    <property type="project" value="UniProtKB-EC"/>
</dbReference>
<feature type="binding site" evidence="13">
    <location>
        <position position="68"/>
    </location>
    <ligand>
        <name>Zn(2+)</name>
        <dbReference type="ChEBI" id="CHEBI:29105"/>
    </ligand>
</feature>
<dbReference type="AlphaFoldDB" id="A0A7W8KFI7"/>
<evidence type="ECO:0000313" key="18">
    <source>
        <dbReference type="Proteomes" id="UP000619376"/>
    </source>
</evidence>
<comment type="similarity">
    <text evidence="2">Belongs to the MGMT family.</text>
</comment>
<dbReference type="GO" id="GO:0043565">
    <property type="term" value="F:sequence-specific DNA binding"/>
    <property type="evidence" value="ECO:0007669"/>
    <property type="project" value="InterPro"/>
</dbReference>
<evidence type="ECO:0000256" key="12">
    <source>
        <dbReference type="PIRSR" id="PIRSR000409-1"/>
    </source>
</evidence>
<keyword evidence="6" id="KW-0227">DNA damage</keyword>
<accession>A0A7W8KFI7</accession>
<dbReference type="SUPFAM" id="SSF53155">
    <property type="entry name" value="Methylated DNA-protein cysteine methyltransferase domain"/>
    <property type="match status" value="1"/>
</dbReference>
<evidence type="ECO:0000256" key="11">
    <source>
        <dbReference type="ARBA" id="ARBA00049348"/>
    </source>
</evidence>
<protein>
    <recommendedName>
        <fullName evidence="3">methylated-DNA--[protein]-cysteine S-methyltransferase</fullName>
        <ecNumber evidence="3">2.1.1.63</ecNumber>
    </recommendedName>
</protein>
<dbReference type="InterPro" id="IPR001497">
    <property type="entry name" value="MethylDNA_cys_MeTrfase_AS"/>
</dbReference>
<dbReference type="InterPro" id="IPR018060">
    <property type="entry name" value="HTH_AraC"/>
</dbReference>
<dbReference type="GO" id="GO:0006281">
    <property type="term" value="P:DNA repair"/>
    <property type="evidence" value="ECO:0007669"/>
    <property type="project" value="UniProtKB-KW"/>
</dbReference>
<evidence type="ECO:0000256" key="1">
    <source>
        <dbReference type="ARBA" id="ARBA00001286"/>
    </source>
</evidence>
<dbReference type="Pfam" id="PF02870">
    <property type="entry name" value="Methyltransf_1N"/>
    <property type="match status" value="1"/>
</dbReference>
<dbReference type="PIRSF" id="PIRSF000409">
    <property type="entry name" value="Ada"/>
    <property type="match status" value="1"/>
</dbReference>
<dbReference type="SUPFAM" id="SSF46689">
    <property type="entry name" value="Homeodomain-like"/>
    <property type="match status" value="1"/>
</dbReference>
<reference evidence="15" key="4">
    <citation type="submission" date="2024-05" db="EMBL/GenBank/DDBJ databases">
        <authorList>
            <person name="Sun Q."/>
            <person name="Zhou Y."/>
        </authorList>
    </citation>
    <scope>NUCLEOTIDE SEQUENCE</scope>
    <source>
        <strain evidence="15">CGMCC 1.18437</strain>
    </source>
</reference>
<comment type="catalytic activity">
    <reaction evidence="11">
        <text>a 6-O-methyl-2'-deoxyguanosine in DNA + L-cysteinyl-[protein] = S-methyl-L-cysteinyl-[protein] + a 2'-deoxyguanosine in DNA</text>
        <dbReference type="Rhea" id="RHEA:24000"/>
        <dbReference type="Rhea" id="RHEA-COMP:10131"/>
        <dbReference type="Rhea" id="RHEA-COMP:10132"/>
        <dbReference type="Rhea" id="RHEA-COMP:11367"/>
        <dbReference type="Rhea" id="RHEA-COMP:11368"/>
        <dbReference type="ChEBI" id="CHEBI:29950"/>
        <dbReference type="ChEBI" id="CHEBI:82612"/>
        <dbReference type="ChEBI" id="CHEBI:85445"/>
        <dbReference type="ChEBI" id="CHEBI:85448"/>
        <dbReference type="EC" id="2.1.1.63"/>
    </reaction>
</comment>
<evidence type="ECO:0000256" key="3">
    <source>
        <dbReference type="ARBA" id="ARBA00011918"/>
    </source>
</evidence>
<dbReference type="Pfam" id="PF02805">
    <property type="entry name" value="Ada_Zn_binding"/>
    <property type="match status" value="1"/>
</dbReference>
<feature type="active site" description="Nucleophile; methyl group acceptor from methylphosphotriester" evidence="12">
    <location>
        <position position="37"/>
    </location>
</feature>
<dbReference type="EC" id="2.1.1.63" evidence="3"/>
<sequence>MTTESSDDAARWAAVLAHDGAADGTFWYGVSTTGIYCRPGCPSRRPRREHVSFHDSPGAAEAAGFRPCKRCTPERIGAGARAVAHAQALIEAAPTPPALADLAAAVGVSPFHLQRVFKARLGVSPKQYALGRRTQKLKEELKMTPNVTAALYGAGHDSPATLYAPATDQLGMTPGAYARGGAGERIHYAVTDSVLGPMLVAATARGLCAVRFGEPDALGAELRAEYPRAELVEDAALLRTYVEGVQAHLAGRTLPLTTDVPGTDFQRRVWAALREIPRGETRTYAQLAGMIGQPAAVRAVARACATNPVAVVVPCHRIVPKAGGHGGYRWGAERKARLLELERA</sequence>
<dbReference type="Proteomes" id="UP000619376">
    <property type="component" value="Unassembled WGS sequence"/>
</dbReference>
<evidence type="ECO:0000256" key="9">
    <source>
        <dbReference type="ARBA" id="ARBA00023163"/>
    </source>
</evidence>
<dbReference type="SUPFAM" id="SSF57884">
    <property type="entry name" value="Ada DNA repair protein, N-terminal domain (N-Ada 10)"/>
    <property type="match status" value="1"/>
</dbReference>
<evidence type="ECO:0000313" key="16">
    <source>
        <dbReference type="EMBL" id="MBB5376980.1"/>
    </source>
</evidence>
<evidence type="ECO:0000256" key="7">
    <source>
        <dbReference type="ARBA" id="ARBA00023015"/>
    </source>
</evidence>
<reference evidence="16 17" key="3">
    <citation type="submission" date="2020-08" db="EMBL/GenBank/DDBJ databases">
        <title>Genomic Encyclopedia of Type Strains, Phase IV (KMG-IV): sequencing the most valuable type-strain genomes for metagenomic binning, comparative biology and taxonomic classification.</title>
        <authorList>
            <person name="Goeker M."/>
        </authorList>
    </citation>
    <scope>NUCLEOTIDE SEQUENCE [LARGE SCALE GENOMIC DNA]</scope>
    <source>
        <strain evidence="16 17">DSM 27521</strain>
    </source>
</reference>
<keyword evidence="4 16" id="KW-0489">Methyltransferase</keyword>
<dbReference type="GO" id="GO:0008270">
    <property type="term" value="F:zinc ion binding"/>
    <property type="evidence" value="ECO:0007669"/>
    <property type="project" value="InterPro"/>
</dbReference>
<keyword evidence="7" id="KW-0805">Transcription regulation</keyword>
<dbReference type="FunFam" id="1.10.10.10:FF:000214">
    <property type="entry name" value="Methylated-DNA--protein-cysteine methyltransferase"/>
    <property type="match status" value="1"/>
</dbReference>
<keyword evidence="13" id="KW-0479">Metal-binding</keyword>
<dbReference type="GO" id="GO:0032259">
    <property type="term" value="P:methylation"/>
    <property type="evidence" value="ECO:0007669"/>
    <property type="project" value="UniProtKB-KW"/>
</dbReference>
<evidence type="ECO:0000256" key="4">
    <source>
        <dbReference type="ARBA" id="ARBA00022603"/>
    </source>
</evidence>
<dbReference type="NCBIfam" id="TIGR00589">
    <property type="entry name" value="ogt"/>
    <property type="match status" value="1"/>
</dbReference>
<comment type="caution">
    <text evidence="16">The sequence shown here is derived from an EMBL/GenBank/DDBJ whole genome shotgun (WGS) entry which is preliminary data.</text>
</comment>
<keyword evidence="10" id="KW-0234">DNA repair</keyword>
<dbReference type="Gene3D" id="1.10.10.60">
    <property type="entry name" value="Homeodomain-like"/>
    <property type="match status" value="1"/>
</dbReference>
<keyword evidence="18" id="KW-1185">Reference proteome</keyword>
<dbReference type="Pfam" id="PF12833">
    <property type="entry name" value="HTH_18"/>
    <property type="match status" value="1"/>
</dbReference>
<dbReference type="InterPro" id="IPR016221">
    <property type="entry name" value="Bifunct_regulatory_prot_Ada"/>
</dbReference>
<evidence type="ECO:0000256" key="10">
    <source>
        <dbReference type="ARBA" id="ARBA00023204"/>
    </source>
</evidence>
<dbReference type="InterPro" id="IPR036217">
    <property type="entry name" value="MethylDNA_cys_MeTrfase_DNAb"/>
</dbReference>
<keyword evidence="9" id="KW-0804">Transcription</keyword>
<gene>
    <name evidence="15" type="ORF">GCM10017781_24070</name>
    <name evidence="16" type="ORF">HNQ07_002444</name>
</gene>
<organism evidence="16 17">
    <name type="scientific">Deinococcus metalli</name>
    <dbReference type="NCBI Taxonomy" id="1141878"/>
    <lineage>
        <taxon>Bacteria</taxon>
        <taxon>Thermotogati</taxon>
        <taxon>Deinococcota</taxon>
        <taxon>Deinococci</taxon>
        <taxon>Deinococcales</taxon>
        <taxon>Deinococcaceae</taxon>
        <taxon>Deinococcus</taxon>
    </lineage>
</organism>
<keyword evidence="13" id="KW-0862">Zinc</keyword>
<reference evidence="18" key="2">
    <citation type="journal article" date="2019" name="Int. J. Syst. Evol. Microbiol.">
        <title>The Global Catalogue of Microorganisms (GCM) 10K type strain sequencing project: providing services to taxonomists for standard genome sequencing and annotation.</title>
        <authorList>
            <consortium name="The Broad Institute Genomics Platform"/>
            <consortium name="The Broad Institute Genome Sequencing Center for Infectious Disease"/>
            <person name="Wu L."/>
            <person name="Ma J."/>
        </authorList>
    </citation>
    <scope>NUCLEOTIDE SEQUENCE [LARGE SCALE GENOMIC DNA]</scope>
    <source>
        <strain evidence="18">CGMCC 1.18437</strain>
    </source>
</reference>
<dbReference type="EMBL" id="BNAJ01000005">
    <property type="protein sequence ID" value="GHF46785.1"/>
    <property type="molecule type" value="Genomic_DNA"/>
</dbReference>
<dbReference type="PANTHER" id="PTHR10815">
    <property type="entry name" value="METHYLATED-DNA--PROTEIN-CYSTEINE METHYLTRANSFERASE"/>
    <property type="match status" value="1"/>
</dbReference>
<keyword evidence="5 16" id="KW-0808">Transferase</keyword>
<dbReference type="InterPro" id="IPR014048">
    <property type="entry name" value="MethylDNA_cys_MeTrfase_DNA-bd"/>
</dbReference>
<feature type="active site" description="Nucleophile; methyl group acceptor from either O6-methylguanine or O4-methylthymine" evidence="12">
    <location>
        <position position="315"/>
    </location>
</feature>
<evidence type="ECO:0000256" key="8">
    <source>
        <dbReference type="ARBA" id="ARBA00023159"/>
    </source>
</evidence>
<reference evidence="15" key="1">
    <citation type="journal article" date="2014" name="Int. J. Syst. Evol. Microbiol.">
        <title>Complete genome of a new Firmicutes species belonging to the dominant human colonic microbiota ('Ruminococcus bicirculans') reveals two chromosomes and a selective capacity to utilize plant glucans.</title>
        <authorList>
            <consortium name="NISC Comparative Sequencing Program"/>
            <person name="Wegmann U."/>
            <person name="Louis P."/>
            <person name="Goesmann A."/>
            <person name="Henrissat B."/>
            <person name="Duncan S.H."/>
            <person name="Flint H.J."/>
        </authorList>
    </citation>
    <scope>NUCLEOTIDE SEQUENCE</scope>
    <source>
        <strain evidence="15">CGMCC 1.18437</strain>
    </source>
</reference>
<proteinExistence type="inferred from homology"/>
<comment type="catalytic activity">
    <reaction evidence="1">
        <text>a 4-O-methyl-thymidine in DNA + L-cysteinyl-[protein] = a thymidine in DNA + S-methyl-L-cysteinyl-[protein]</text>
        <dbReference type="Rhea" id="RHEA:53428"/>
        <dbReference type="Rhea" id="RHEA-COMP:10131"/>
        <dbReference type="Rhea" id="RHEA-COMP:10132"/>
        <dbReference type="Rhea" id="RHEA-COMP:13555"/>
        <dbReference type="Rhea" id="RHEA-COMP:13556"/>
        <dbReference type="ChEBI" id="CHEBI:29950"/>
        <dbReference type="ChEBI" id="CHEBI:82612"/>
        <dbReference type="ChEBI" id="CHEBI:137386"/>
        <dbReference type="ChEBI" id="CHEBI:137387"/>
        <dbReference type="EC" id="2.1.1.63"/>
    </reaction>
</comment>
<evidence type="ECO:0000256" key="5">
    <source>
        <dbReference type="ARBA" id="ARBA00022679"/>
    </source>
</evidence>
<evidence type="ECO:0000256" key="2">
    <source>
        <dbReference type="ARBA" id="ARBA00008711"/>
    </source>
</evidence>
<dbReference type="NCBIfam" id="NF011964">
    <property type="entry name" value="PRK15435.1"/>
    <property type="match status" value="1"/>
</dbReference>
<evidence type="ECO:0000259" key="14">
    <source>
        <dbReference type="PROSITE" id="PS01124"/>
    </source>
</evidence>
<evidence type="ECO:0000256" key="13">
    <source>
        <dbReference type="PIRSR" id="PIRSR000409-3"/>
    </source>
</evidence>